<dbReference type="Proteomes" id="UP000010474">
    <property type="component" value="Chromosome"/>
</dbReference>
<dbReference type="STRING" id="272123.Anacy_0200"/>
<protein>
    <recommendedName>
        <fullName evidence="3">Phage tail protein</fullName>
    </recommendedName>
</protein>
<dbReference type="PANTHER" id="PTHR38009:SF1">
    <property type="entry name" value="CONSERVED HYPOTHETICAL PHAGE TAIL PROTEIN"/>
    <property type="match status" value="1"/>
</dbReference>
<evidence type="ECO:0000313" key="2">
    <source>
        <dbReference type="Proteomes" id="UP000010474"/>
    </source>
</evidence>
<reference evidence="2" key="1">
    <citation type="journal article" date="2013" name="Proc. Natl. Acad. Sci. U.S.A.">
        <title>Improving the coverage of the cyanobacterial phylum using diversity-driven genome sequencing.</title>
        <authorList>
            <person name="Shih P.M."/>
            <person name="Wu D."/>
            <person name="Latifi A."/>
            <person name="Axen S.D."/>
            <person name="Fewer D.P."/>
            <person name="Talla E."/>
            <person name="Calteau A."/>
            <person name="Cai F."/>
            <person name="Tandeau de Marsac N."/>
            <person name="Rippka R."/>
            <person name="Herdman M."/>
            <person name="Sivonen K."/>
            <person name="Coursin T."/>
            <person name="Laurent T."/>
            <person name="Goodwin L."/>
            <person name="Nolan M."/>
            <person name="Davenport K.W."/>
            <person name="Han C.S."/>
            <person name="Rubin E.M."/>
            <person name="Eisen J.A."/>
            <person name="Woyke T."/>
            <person name="Gugger M."/>
            <person name="Kerfeld C.A."/>
        </authorList>
    </citation>
    <scope>NUCLEOTIDE SEQUENCE [LARGE SCALE GENOMIC DNA]</scope>
    <source>
        <strain evidence="2">ATCC 27899 / PCC 7122</strain>
    </source>
</reference>
<dbReference type="NCBIfam" id="TIGR02241">
    <property type="entry name" value="conserved hypothetical phage tail region protein"/>
    <property type="match status" value="1"/>
</dbReference>
<dbReference type="RefSeq" id="WP_015212463.1">
    <property type="nucleotide sequence ID" value="NC_019771.1"/>
</dbReference>
<proteinExistence type="predicted"/>
<name>K9ZB44_ANACC</name>
<dbReference type="EMBL" id="CP003659">
    <property type="protein sequence ID" value="AFZ55807.1"/>
    <property type="molecule type" value="Genomic_DNA"/>
</dbReference>
<keyword evidence="2" id="KW-1185">Reference proteome</keyword>
<evidence type="ECO:0000313" key="1">
    <source>
        <dbReference type="EMBL" id="AFZ55807.1"/>
    </source>
</evidence>
<organism evidence="1 2">
    <name type="scientific">Anabaena cylindrica (strain ATCC 27899 / PCC 7122)</name>
    <dbReference type="NCBI Taxonomy" id="272123"/>
    <lineage>
        <taxon>Bacteria</taxon>
        <taxon>Bacillati</taxon>
        <taxon>Cyanobacteriota</taxon>
        <taxon>Cyanophyceae</taxon>
        <taxon>Nostocales</taxon>
        <taxon>Nostocaceae</taxon>
        <taxon>Anabaena</taxon>
    </lineage>
</organism>
<gene>
    <name evidence="1" type="ordered locus">Anacy_0200</name>
</gene>
<dbReference type="OrthoDB" id="73314at2"/>
<dbReference type="InterPro" id="IPR011747">
    <property type="entry name" value="CHP02241"/>
</dbReference>
<dbReference type="KEGG" id="acy:Anacy_0200"/>
<dbReference type="eggNOG" id="ENOG5032T2H">
    <property type="taxonomic scope" value="Bacteria"/>
</dbReference>
<dbReference type="PANTHER" id="PTHR38009">
    <property type="entry name" value="CONSERVED HYPOTHETICAL PHAGE TAIL PROTEIN"/>
    <property type="match status" value="1"/>
</dbReference>
<dbReference type="Pfam" id="PF06841">
    <property type="entry name" value="Phage_T4_gp19"/>
    <property type="match status" value="1"/>
</dbReference>
<accession>K9ZB44</accession>
<dbReference type="PATRIC" id="fig|272123.3.peg.219"/>
<sequence length="155" mass="17600">MAKAQKKGGGNSQDKPHDPYMGFNFMVEIEGLTVGGFSEVTGLNSKIELETYVEGGVHHRVHQFPKYMTYPNLVLVRGLGERDDLWKWYEDVTRGKIRLLNGTIMVRDSQQSKLIAWNFKKAYPVAWDGPQLNASNGTQVAFERLELVHRGVYKA</sequence>
<dbReference type="HOGENOM" id="CLU_101335_2_0_3"/>
<dbReference type="AlphaFoldDB" id="K9ZB44"/>
<dbReference type="InterPro" id="IPR010667">
    <property type="entry name" value="Phage_T4_Gp19"/>
</dbReference>
<evidence type="ECO:0008006" key="3">
    <source>
        <dbReference type="Google" id="ProtNLM"/>
    </source>
</evidence>
<dbReference type="GO" id="GO:0005198">
    <property type="term" value="F:structural molecule activity"/>
    <property type="evidence" value="ECO:0007669"/>
    <property type="project" value="InterPro"/>
</dbReference>